<name>A0A139BXC0_9PROT</name>
<dbReference type="Pfam" id="PF13525">
    <property type="entry name" value="YfiO"/>
    <property type="match status" value="1"/>
</dbReference>
<comment type="subcellular location">
    <subcellularLocation>
        <location evidence="2">Periplasm</location>
    </subcellularLocation>
</comment>
<dbReference type="SUPFAM" id="SSF48452">
    <property type="entry name" value="TPR-like"/>
    <property type="match status" value="1"/>
</dbReference>
<dbReference type="AlphaFoldDB" id="A0A139BXC0"/>
<proteinExistence type="inferred from homology"/>
<comment type="caution">
    <text evidence="5">The sequence shown here is derived from an EMBL/GenBank/DDBJ whole genome shotgun (WGS) entry which is preliminary data.</text>
</comment>
<dbReference type="PATRIC" id="fig|1796491.3.peg.235"/>
<dbReference type="EMBL" id="LSLI01000003">
    <property type="protein sequence ID" value="KXS33656.1"/>
    <property type="molecule type" value="Genomic_DNA"/>
</dbReference>
<gene>
    <name evidence="2" type="primary">cpoB</name>
    <name evidence="5" type="ORF">AWT59_0214</name>
</gene>
<dbReference type="SUPFAM" id="SSF90257">
    <property type="entry name" value="Myosin rod fragments"/>
    <property type="match status" value="1"/>
</dbReference>
<dbReference type="InterPro" id="IPR034706">
    <property type="entry name" value="CpoB"/>
</dbReference>
<dbReference type="InterPro" id="IPR011990">
    <property type="entry name" value="TPR-like_helical_dom_sf"/>
</dbReference>
<dbReference type="InterPro" id="IPR032519">
    <property type="entry name" value="YbgF_tri"/>
</dbReference>
<reference evidence="5 6" key="2">
    <citation type="submission" date="2016-03" db="EMBL/GenBank/DDBJ databases">
        <title>New uncultured bacterium of the family Gallionellaceae from acid mine drainage: description and reconstruction of genome based on metagenomic analysis of microbial community.</title>
        <authorList>
            <person name="Kadnikov V."/>
            <person name="Ivasenko D."/>
            <person name="Beletsky A."/>
            <person name="Mardanov A."/>
            <person name="Danilova E."/>
            <person name="Pimenov N."/>
            <person name="Karnachuk O."/>
            <person name="Ravin N."/>
        </authorList>
    </citation>
    <scope>NUCLEOTIDE SEQUENCE [LARGE SCALE GENOMIC DNA]</scope>
    <source>
        <strain evidence="5">ShG14-8</strain>
    </source>
</reference>
<evidence type="ECO:0000313" key="6">
    <source>
        <dbReference type="Proteomes" id="UP000070578"/>
    </source>
</evidence>
<evidence type="ECO:0000259" key="4">
    <source>
        <dbReference type="Pfam" id="PF16331"/>
    </source>
</evidence>
<reference evidence="5 6" key="1">
    <citation type="submission" date="2016-02" db="EMBL/GenBank/DDBJ databases">
        <authorList>
            <person name="Wen L."/>
            <person name="He K."/>
            <person name="Yang H."/>
        </authorList>
    </citation>
    <scope>NUCLEOTIDE SEQUENCE [LARGE SCALE GENOMIC DNA]</scope>
    <source>
        <strain evidence="5">ShG14-8</strain>
    </source>
</reference>
<dbReference type="GO" id="GO:0030288">
    <property type="term" value="C:outer membrane-bounded periplasmic space"/>
    <property type="evidence" value="ECO:0007669"/>
    <property type="project" value="UniProtKB-UniRule"/>
</dbReference>
<feature type="domain" description="YbgF trimerisation" evidence="4">
    <location>
        <begin position="34"/>
        <end position="108"/>
    </location>
</feature>
<comment type="similarity">
    <text evidence="2">Belongs to the CpoB family.</text>
</comment>
<keyword evidence="2" id="KW-0574">Periplasm</keyword>
<feature type="coiled-coil region" evidence="2">
    <location>
        <begin position="25"/>
        <end position="73"/>
    </location>
</feature>
<evidence type="ECO:0000256" key="1">
    <source>
        <dbReference type="ARBA" id="ARBA00022729"/>
    </source>
</evidence>
<evidence type="ECO:0000256" key="2">
    <source>
        <dbReference type="HAMAP-Rule" id="MF_02066"/>
    </source>
</evidence>
<evidence type="ECO:0000259" key="3">
    <source>
        <dbReference type="Pfam" id="PF13525"/>
    </source>
</evidence>
<protein>
    <recommendedName>
        <fullName evidence="2">Cell division coordinator CpoB</fullName>
    </recommendedName>
</protein>
<dbReference type="Gene3D" id="1.25.40.10">
    <property type="entry name" value="Tetratricopeptide repeat domain"/>
    <property type="match status" value="1"/>
</dbReference>
<dbReference type="InterPro" id="IPR014162">
    <property type="entry name" value="CpoB_C"/>
</dbReference>
<feature type="signal peptide" evidence="2">
    <location>
        <begin position="1"/>
        <end position="20"/>
    </location>
</feature>
<keyword evidence="2" id="KW-0131">Cell cycle</keyword>
<evidence type="ECO:0000313" key="5">
    <source>
        <dbReference type="EMBL" id="KXS33656.1"/>
    </source>
</evidence>
<organism evidence="5 6">
    <name type="scientific">Candidatus Gallionella acididurans</name>
    <dbReference type="NCBI Taxonomy" id="1796491"/>
    <lineage>
        <taxon>Bacteria</taxon>
        <taxon>Pseudomonadati</taxon>
        <taxon>Pseudomonadota</taxon>
        <taxon>Betaproteobacteria</taxon>
        <taxon>Nitrosomonadales</taxon>
        <taxon>Gallionellaceae</taxon>
        <taxon>Gallionella</taxon>
    </lineage>
</organism>
<feature type="chain" id="PRO_5009985945" description="Cell division coordinator CpoB" evidence="2">
    <location>
        <begin position="21"/>
        <end position="253"/>
    </location>
</feature>
<keyword evidence="1 2" id="KW-0732">Signal</keyword>
<dbReference type="InterPro" id="IPR039565">
    <property type="entry name" value="BamD-like"/>
</dbReference>
<keyword evidence="2" id="KW-0132">Cell division</keyword>
<dbReference type="Proteomes" id="UP000070578">
    <property type="component" value="Unassembled WGS sequence"/>
</dbReference>
<dbReference type="GO" id="GO:0070206">
    <property type="term" value="P:protein trimerization"/>
    <property type="evidence" value="ECO:0007669"/>
    <property type="project" value="InterPro"/>
</dbReference>
<feature type="domain" description="Outer membrane lipoprotein BamD-like" evidence="3">
    <location>
        <begin position="132"/>
        <end position="251"/>
    </location>
</feature>
<accession>A0A139BXC0</accession>
<dbReference type="HAMAP" id="MF_02066">
    <property type="entry name" value="CpoB"/>
    <property type="match status" value="1"/>
</dbReference>
<sequence precursor="true">MLKQRALLLLALSFAIPARAGLLEDNGARKQIQQLETRVLKLEDEVSQRTKSMLDLQSQIDALNTEIRNLRGLNEETTHGLQDAEKRQKDFYVDLDTRMRHFESAEQAAKEAASAVAVKAPVSTDPSDPVPEDRAFEAAYGMYKSGSYVNAVKAYQDFIKMYSGSTRVPDANYWLGKSQFGMKEYKQALVTYQKLLKDFPEAPKAADAMYGISDCLKGLKKPIAARKMLRQLVAKYPASEAAAKAKKLLAATK</sequence>
<dbReference type="NCBIfam" id="TIGR02795">
    <property type="entry name" value="tol_pal_ybgF"/>
    <property type="match status" value="1"/>
</dbReference>
<keyword evidence="2" id="KW-0175">Coiled coil</keyword>
<dbReference type="Pfam" id="PF16331">
    <property type="entry name" value="TolA_bind_tri"/>
    <property type="match status" value="1"/>
</dbReference>
<comment type="function">
    <text evidence="2">Mediates coordination of peptidoglycan synthesis and outer membrane constriction during cell division.</text>
</comment>
<dbReference type="Gene3D" id="1.20.5.110">
    <property type="match status" value="1"/>
</dbReference>
<dbReference type="GO" id="GO:0043093">
    <property type="term" value="P:FtsZ-dependent cytokinesis"/>
    <property type="evidence" value="ECO:0007669"/>
    <property type="project" value="UniProtKB-UniRule"/>
</dbReference>